<evidence type="ECO:0000313" key="5">
    <source>
        <dbReference type="EnsemblPlants" id="KQK14200"/>
    </source>
</evidence>
<evidence type="ECO:0000313" key="4">
    <source>
        <dbReference type="EMBL" id="KQK14200.1"/>
    </source>
</evidence>
<dbReference type="GO" id="GO:0008047">
    <property type="term" value="F:enzyme activator activity"/>
    <property type="evidence" value="ECO:0000318"/>
    <property type="project" value="GO_Central"/>
</dbReference>
<dbReference type="EMBL" id="CM000880">
    <property type="protein sequence ID" value="KQK14200.1"/>
    <property type="molecule type" value="Genomic_DNA"/>
</dbReference>
<dbReference type="STRING" id="15368.I1GQB1"/>
<dbReference type="GeneID" id="100840472"/>
<dbReference type="GO" id="GO:0006260">
    <property type="term" value="P:DNA replication"/>
    <property type="evidence" value="ECO:0000318"/>
    <property type="project" value="GO_Central"/>
</dbReference>
<dbReference type="EnsemblPlants" id="KQK14200">
    <property type="protein sequence ID" value="KQK14200"/>
    <property type="gene ID" value="BRADI_1g14690v3"/>
</dbReference>
<evidence type="ECO:0000256" key="2">
    <source>
        <dbReference type="PROSITE-ProRule" id="PRU00252"/>
    </source>
</evidence>
<dbReference type="InterPro" id="IPR011344">
    <property type="entry name" value="ssDNA-bd"/>
</dbReference>
<dbReference type="AlphaFoldDB" id="I1GQB1"/>
<reference evidence="4 5" key="1">
    <citation type="journal article" date="2010" name="Nature">
        <title>Genome sequencing and analysis of the model grass Brachypodium distachyon.</title>
        <authorList>
            <consortium name="International Brachypodium Initiative"/>
        </authorList>
    </citation>
    <scope>NUCLEOTIDE SEQUENCE [LARGE SCALE GENOMIC DNA]</scope>
    <source>
        <strain evidence="4 5">Bd21</strain>
    </source>
</reference>
<dbReference type="eggNOG" id="ENOG502S048">
    <property type="taxonomic scope" value="Eukaryota"/>
</dbReference>
<name>I1GQB1_BRADI</name>
<organism evidence="4">
    <name type="scientific">Brachypodium distachyon</name>
    <name type="common">Purple false brome</name>
    <name type="synonym">Trachynia distachya</name>
    <dbReference type="NCBI Taxonomy" id="15368"/>
    <lineage>
        <taxon>Eukaryota</taxon>
        <taxon>Viridiplantae</taxon>
        <taxon>Streptophyta</taxon>
        <taxon>Embryophyta</taxon>
        <taxon>Tracheophyta</taxon>
        <taxon>Spermatophyta</taxon>
        <taxon>Magnoliopsida</taxon>
        <taxon>Liliopsida</taxon>
        <taxon>Poales</taxon>
        <taxon>Poaceae</taxon>
        <taxon>BOP clade</taxon>
        <taxon>Pooideae</taxon>
        <taxon>Stipodae</taxon>
        <taxon>Brachypodieae</taxon>
        <taxon>Brachypodium</taxon>
    </lineage>
</organism>
<evidence type="ECO:0000256" key="1">
    <source>
        <dbReference type="ARBA" id="ARBA00023125"/>
    </source>
</evidence>
<accession>I1GQB1</accession>
<dbReference type="RefSeq" id="XP_003559680.1">
    <property type="nucleotide sequence ID" value="XM_003559632.4"/>
</dbReference>
<evidence type="ECO:0000256" key="3">
    <source>
        <dbReference type="SAM" id="MobiDB-lite"/>
    </source>
</evidence>
<dbReference type="PROSITE" id="PS50935">
    <property type="entry name" value="SSB"/>
    <property type="match status" value="1"/>
</dbReference>
<sequence length="295" mass="34038">MLPRSLAAAARLPAAARRRLLHRGSAGGGGAEEQVESMAYRMSMLRAPSVVRKKGILSCNSCSLIGRLDAPVRPCKGRSEEDPLAYTFLSVRHSSSSSSSRSSDFQVTLNFSGDLANVGLKYLKHDDLVYVYGFLSSYHKVSPRGERHIFYKIHVKELNYVLDHNKKSRNSDDSVDPASTPSADTQVLEEDKYKDRLRLWQVFFASPYEWWDNRQSKPHVKYADFKHRDTREKLWLHPDDPPWVRRQLELHDQETAVSGRRDARRRVDRGWNTQDFSYSDEWHNDEQETQRQANA</sequence>
<feature type="compositionally biased region" description="Basic and acidic residues" evidence="3">
    <location>
        <begin position="280"/>
        <end position="289"/>
    </location>
</feature>
<gene>
    <name evidence="5" type="primary">LOC100840472</name>
    <name evidence="4" type="ORF">BRADI_1g14690v3</name>
</gene>
<dbReference type="GO" id="GO:0003697">
    <property type="term" value="F:single-stranded DNA binding"/>
    <property type="evidence" value="ECO:0000318"/>
    <property type="project" value="GO_Central"/>
</dbReference>
<dbReference type="PANTHER" id="PTHR10302:SF18">
    <property type="entry name" value="PROTEIN OSB1, MITOCHONDRIAL"/>
    <property type="match status" value="1"/>
</dbReference>
<dbReference type="SUPFAM" id="SSF50249">
    <property type="entry name" value="Nucleic acid-binding proteins"/>
    <property type="match status" value="1"/>
</dbReference>
<feature type="region of interest" description="Disordered" evidence="3">
    <location>
        <begin position="168"/>
        <end position="187"/>
    </location>
</feature>
<dbReference type="Proteomes" id="UP000008810">
    <property type="component" value="Chromosome 1"/>
</dbReference>
<protein>
    <recommendedName>
        <fullName evidence="7">Protein OSB1, mitochondrial</fullName>
    </recommendedName>
</protein>
<reference evidence="5" key="3">
    <citation type="submission" date="2018-08" db="UniProtKB">
        <authorList>
            <consortium name="EnsemblPlants"/>
        </authorList>
    </citation>
    <scope>IDENTIFICATION</scope>
    <source>
        <strain evidence="5">cv. Bd21</strain>
    </source>
</reference>
<evidence type="ECO:0000313" key="6">
    <source>
        <dbReference type="Proteomes" id="UP000008810"/>
    </source>
</evidence>
<dbReference type="GO" id="GO:0090297">
    <property type="term" value="P:positive regulation of mitochondrial DNA replication"/>
    <property type="evidence" value="ECO:0000318"/>
    <property type="project" value="GO_Central"/>
</dbReference>
<keyword evidence="1 2" id="KW-0238">DNA-binding</keyword>
<proteinExistence type="predicted"/>
<dbReference type="KEGG" id="bdi:100840472"/>
<dbReference type="Gene3D" id="2.40.50.140">
    <property type="entry name" value="Nucleic acid-binding proteins"/>
    <property type="match status" value="1"/>
</dbReference>
<reference evidence="4" key="2">
    <citation type="submission" date="2017-06" db="EMBL/GenBank/DDBJ databases">
        <title>WGS assembly of Brachypodium distachyon.</title>
        <authorList>
            <consortium name="The International Brachypodium Initiative"/>
            <person name="Lucas S."/>
            <person name="Harmon-Smith M."/>
            <person name="Lail K."/>
            <person name="Tice H."/>
            <person name="Grimwood J."/>
            <person name="Bruce D."/>
            <person name="Barry K."/>
            <person name="Shu S."/>
            <person name="Lindquist E."/>
            <person name="Wang M."/>
            <person name="Pitluck S."/>
            <person name="Vogel J.P."/>
            <person name="Garvin D.F."/>
            <person name="Mockler T.C."/>
            <person name="Schmutz J."/>
            <person name="Rokhsar D."/>
            <person name="Bevan M.W."/>
        </authorList>
    </citation>
    <scope>NUCLEOTIDE SEQUENCE</scope>
    <source>
        <strain evidence="4">Bd21</strain>
    </source>
</reference>
<dbReference type="Gramene" id="KQK14200">
    <property type="protein sequence ID" value="KQK14200"/>
    <property type="gene ID" value="BRADI_1g14690v3"/>
</dbReference>
<dbReference type="PANTHER" id="PTHR10302">
    <property type="entry name" value="SINGLE-STRANDED DNA-BINDING PROTEIN"/>
    <property type="match status" value="1"/>
</dbReference>
<keyword evidence="6" id="KW-1185">Reference proteome</keyword>
<dbReference type="HOGENOM" id="CLU_049248_0_0_1"/>
<feature type="region of interest" description="Disordered" evidence="3">
    <location>
        <begin position="275"/>
        <end position="295"/>
    </location>
</feature>
<dbReference type="GO" id="GO:0042645">
    <property type="term" value="C:mitochondrial nucleoid"/>
    <property type="evidence" value="ECO:0000318"/>
    <property type="project" value="GO_Central"/>
</dbReference>
<dbReference type="InterPro" id="IPR000424">
    <property type="entry name" value="Primosome_PriB/ssb"/>
</dbReference>
<dbReference type="InterPro" id="IPR012340">
    <property type="entry name" value="NA-bd_OB-fold"/>
</dbReference>
<dbReference type="OMA" id="FKVMLKM"/>
<dbReference type="OrthoDB" id="1078367at2759"/>
<evidence type="ECO:0008006" key="7">
    <source>
        <dbReference type="Google" id="ProtNLM"/>
    </source>
</evidence>
<dbReference type="ExpressionAtlas" id="I1GQB1">
    <property type="expression patterns" value="baseline and differential"/>
</dbReference>